<dbReference type="Gene3D" id="1.25.10.10">
    <property type="entry name" value="Leucine-rich Repeat Variant"/>
    <property type="match status" value="1"/>
</dbReference>
<dbReference type="InterPro" id="IPR016024">
    <property type="entry name" value="ARM-type_fold"/>
</dbReference>
<evidence type="ECO:0008006" key="3">
    <source>
        <dbReference type="Google" id="ProtNLM"/>
    </source>
</evidence>
<name>A0A448WHW1_9PLAT</name>
<proteinExistence type="predicted"/>
<reference evidence="1" key="1">
    <citation type="submission" date="2018-11" db="EMBL/GenBank/DDBJ databases">
        <authorList>
            <consortium name="Pathogen Informatics"/>
        </authorList>
    </citation>
    <scope>NUCLEOTIDE SEQUENCE</scope>
</reference>
<accession>A0A448WHW1</accession>
<evidence type="ECO:0000313" key="1">
    <source>
        <dbReference type="EMBL" id="VEL12188.1"/>
    </source>
</evidence>
<dbReference type="PANTHER" id="PTHR15599:SF1">
    <property type="entry name" value="RADIAL SPOKE HEAD 14 HOMOLOG"/>
    <property type="match status" value="1"/>
</dbReference>
<organism evidence="1 2">
    <name type="scientific">Protopolystoma xenopodis</name>
    <dbReference type="NCBI Taxonomy" id="117903"/>
    <lineage>
        <taxon>Eukaryota</taxon>
        <taxon>Metazoa</taxon>
        <taxon>Spiralia</taxon>
        <taxon>Lophotrochozoa</taxon>
        <taxon>Platyhelminthes</taxon>
        <taxon>Monogenea</taxon>
        <taxon>Polyopisthocotylea</taxon>
        <taxon>Polystomatidea</taxon>
        <taxon>Polystomatidae</taxon>
        <taxon>Protopolystoma</taxon>
    </lineage>
</organism>
<dbReference type="Proteomes" id="UP000784294">
    <property type="component" value="Unassembled WGS sequence"/>
</dbReference>
<keyword evidence="2" id="KW-1185">Reference proteome</keyword>
<comment type="caution">
    <text evidence="1">The sequence shown here is derived from an EMBL/GenBank/DDBJ whole genome shotgun (WGS) entry which is preliminary data.</text>
</comment>
<dbReference type="EMBL" id="CAAALY010014043">
    <property type="protein sequence ID" value="VEL12188.1"/>
    <property type="molecule type" value="Genomic_DNA"/>
</dbReference>
<sequence length="188" mass="20779">MALSRISLNPPPNIDPTKGTLAYGRLALKRLRIELNDDSLLVRQRAVKALSDYIHDSENVASAINEVHGIGRQAFLDHDILSAYDKLYASTEPDIVRKRVHQSLALLTSVPLYAEGVVNKGLIPLLVGLSERELDELKPLVLETLSYILSFEPKSGLNANGMKIFTALLSHKDPSVRTKAALCILKMR</sequence>
<gene>
    <name evidence="1" type="ORF">PXEA_LOCUS5628</name>
</gene>
<dbReference type="OrthoDB" id="409644at2759"/>
<protein>
    <recommendedName>
        <fullName evidence="3">Condensin complex subunit 1 C-terminal domain-containing protein</fullName>
    </recommendedName>
</protein>
<dbReference type="InterPro" id="IPR011989">
    <property type="entry name" value="ARM-like"/>
</dbReference>
<dbReference type="AlphaFoldDB" id="A0A448WHW1"/>
<dbReference type="SUPFAM" id="SSF48371">
    <property type="entry name" value="ARM repeat"/>
    <property type="match status" value="1"/>
</dbReference>
<dbReference type="PANTHER" id="PTHR15599">
    <property type="entry name" value="RTDR1"/>
    <property type="match status" value="1"/>
</dbReference>
<evidence type="ECO:0000313" key="2">
    <source>
        <dbReference type="Proteomes" id="UP000784294"/>
    </source>
</evidence>
<dbReference type="InterPro" id="IPR042856">
    <property type="entry name" value="RSP14"/>
</dbReference>